<accession>A0A2X3KGB5</accession>
<name>A0A2X3KGB5_KLEPN</name>
<evidence type="ECO:0000313" key="2">
    <source>
        <dbReference type="Proteomes" id="UP000250675"/>
    </source>
</evidence>
<sequence>MQTYQTGDSLIFKVPEREISLQPAALYPEAFPVAEAEAVIQPIALSIHSWVVQTPTI</sequence>
<proteinExistence type="predicted"/>
<reference evidence="1 2" key="1">
    <citation type="submission" date="2018-06" db="EMBL/GenBank/DDBJ databases">
        <authorList>
            <consortium name="Pathogen Informatics"/>
            <person name="Doyle S."/>
        </authorList>
    </citation>
    <scope>NUCLEOTIDE SEQUENCE [LARGE SCALE GENOMIC DNA]</scope>
    <source>
        <strain evidence="1 2">NCTC9645</strain>
    </source>
</reference>
<organism evidence="1 2">
    <name type="scientific">Klebsiella pneumoniae</name>
    <dbReference type="NCBI Taxonomy" id="573"/>
    <lineage>
        <taxon>Bacteria</taxon>
        <taxon>Pseudomonadati</taxon>
        <taxon>Pseudomonadota</taxon>
        <taxon>Gammaproteobacteria</taxon>
        <taxon>Enterobacterales</taxon>
        <taxon>Enterobacteriaceae</taxon>
        <taxon>Klebsiella/Raoultella group</taxon>
        <taxon>Klebsiella</taxon>
        <taxon>Klebsiella pneumoniae complex</taxon>
    </lineage>
</organism>
<dbReference type="Proteomes" id="UP000250675">
    <property type="component" value="Unassembled WGS sequence"/>
</dbReference>
<dbReference type="EMBL" id="UASO01000007">
    <property type="protein sequence ID" value="SQC86520.1"/>
    <property type="molecule type" value="Genomic_DNA"/>
</dbReference>
<evidence type="ECO:0000313" key="1">
    <source>
        <dbReference type="EMBL" id="SQC86520.1"/>
    </source>
</evidence>
<gene>
    <name evidence="1" type="ORF">NCTC9645_04610</name>
</gene>
<protein>
    <submittedName>
        <fullName evidence="1">Beta-lactamase-like protein</fullName>
    </submittedName>
</protein>
<dbReference type="AlphaFoldDB" id="A0A2X3KGB5"/>